<organism evidence="2 3">
    <name type="scientific">Dimargaris verticillata</name>
    <dbReference type="NCBI Taxonomy" id="2761393"/>
    <lineage>
        <taxon>Eukaryota</taxon>
        <taxon>Fungi</taxon>
        <taxon>Fungi incertae sedis</taxon>
        <taxon>Zoopagomycota</taxon>
        <taxon>Kickxellomycotina</taxon>
        <taxon>Dimargaritomycetes</taxon>
        <taxon>Dimargaritales</taxon>
        <taxon>Dimargaritaceae</taxon>
        <taxon>Dimargaris</taxon>
    </lineage>
</organism>
<name>A0A9W8E8P7_9FUNG</name>
<accession>A0A9W8E8P7</accession>
<comment type="caution">
    <text evidence="2">The sequence shown here is derived from an EMBL/GenBank/DDBJ whole genome shotgun (WGS) entry which is preliminary data.</text>
</comment>
<feature type="compositionally biased region" description="Gly residues" evidence="1">
    <location>
        <begin position="82"/>
        <end position="91"/>
    </location>
</feature>
<dbReference type="EMBL" id="JANBQB010002033">
    <property type="protein sequence ID" value="KAJ1968903.1"/>
    <property type="molecule type" value="Genomic_DNA"/>
</dbReference>
<proteinExistence type="predicted"/>
<evidence type="ECO:0000256" key="1">
    <source>
        <dbReference type="SAM" id="MobiDB-lite"/>
    </source>
</evidence>
<dbReference type="AlphaFoldDB" id="A0A9W8E8P7"/>
<dbReference type="Proteomes" id="UP001151582">
    <property type="component" value="Unassembled WGS sequence"/>
</dbReference>
<feature type="compositionally biased region" description="Basic and acidic residues" evidence="1">
    <location>
        <begin position="62"/>
        <end position="75"/>
    </location>
</feature>
<feature type="region of interest" description="Disordered" evidence="1">
    <location>
        <begin position="1"/>
        <end position="91"/>
    </location>
</feature>
<protein>
    <submittedName>
        <fullName evidence="2">Uncharacterized protein</fullName>
    </submittedName>
</protein>
<evidence type="ECO:0000313" key="2">
    <source>
        <dbReference type="EMBL" id="KAJ1968903.1"/>
    </source>
</evidence>
<gene>
    <name evidence="2" type="ORF">H4R34_006218</name>
</gene>
<evidence type="ECO:0000313" key="3">
    <source>
        <dbReference type="Proteomes" id="UP001151582"/>
    </source>
</evidence>
<feature type="compositionally biased region" description="Basic and acidic residues" evidence="1">
    <location>
        <begin position="33"/>
        <end position="45"/>
    </location>
</feature>
<feature type="compositionally biased region" description="Basic residues" evidence="1">
    <location>
        <begin position="20"/>
        <end position="32"/>
    </location>
</feature>
<reference evidence="2" key="1">
    <citation type="submission" date="2022-07" db="EMBL/GenBank/DDBJ databases">
        <title>Phylogenomic reconstructions and comparative analyses of Kickxellomycotina fungi.</title>
        <authorList>
            <person name="Reynolds N.K."/>
            <person name="Stajich J.E."/>
            <person name="Barry K."/>
            <person name="Grigoriev I.V."/>
            <person name="Crous P."/>
            <person name="Smith M.E."/>
        </authorList>
    </citation>
    <scope>NUCLEOTIDE SEQUENCE</scope>
    <source>
        <strain evidence="2">RSA 567</strain>
    </source>
</reference>
<dbReference type="InterPro" id="IPR013865">
    <property type="entry name" value="FAM32A"/>
</dbReference>
<sequence length="91" mass="10086">MGDYDAVVSGALKLKGKDGKVKKKDKKKKKSKRSSEQPMKQRLEAMETSYDASEPVSTTEPTKTEAERKFDEIQRKRVSTSDGGGAFKTAD</sequence>
<dbReference type="Pfam" id="PF08555">
    <property type="entry name" value="FAM32A"/>
    <property type="match status" value="1"/>
</dbReference>
<keyword evidence="3" id="KW-1185">Reference proteome</keyword>